<feature type="compositionally biased region" description="Polar residues" evidence="5">
    <location>
        <begin position="323"/>
        <end position="336"/>
    </location>
</feature>
<evidence type="ECO:0000313" key="7">
    <source>
        <dbReference type="EMBL" id="RHZ53376.1"/>
    </source>
</evidence>
<feature type="region of interest" description="Disordered" evidence="5">
    <location>
        <begin position="323"/>
        <end position="350"/>
    </location>
</feature>
<dbReference type="InterPro" id="IPR050987">
    <property type="entry name" value="AtrR-like"/>
</dbReference>
<accession>A0A397GVB6</accession>
<evidence type="ECO:0000256" key="5">
    <source>
        <dbReference type="SAM" id="MobiDB-lite"/>
    </source>
</evidence>
<feature type="region of interest" description="Disordered" evidence="5">
    <location>
        <begin position="1"/>
        <end position="58"/>
    </location>
</feature>
<dbReference type="EMBL" id="NKHU02000124">
    <property type="protein sequence ID" value="RHZ53376.1"/>
    <property type="molecule type" value="Genomic_DNA"/>
</dbReference>
<dbReference type="GO" id="GO:0008270">
    <property type="term" value="F:zinc ion binding"/>
    <property type="evidence" value="ECO:0007669"/>
    <property type="project" value="InterPro"/>
</dbReference>
<dbReference type="STRING" id="41047.A0A397GVB6"/>
<dbReference type="GO" id="GO:0003677">
    <property type="term" value="F:DNA binding"/>
    <property type="evidence" value="ECO:0007669"/>
    <property type="project" value="UniProtKB-KW"/>
</dbReference>
<dbReference type="PROSITE" id="PS00463">
    <property type="entry name" value="ZN2_CY6_FUNGAL_1"/>
    <property type="match status" value="1"/>
</dbReference>
<evidence type="ECO:0000256" key="4">
    <source>
        <dbReference type="ARBA" id="ARBA00023242"/>
    </source>
</evidence>
<dbReference type="OrthoDB" id="5394557at2759"/>
<dbReference type="Pfam" id="PF00172">
    <property type="entry name" value="Zn_clus"/>
    <property type="match status" value="1"/>
</dbReference>
<reference evidence="7" key="1">
    <citation type="submission" date="2018-08" db="EMBL/GenBank/DDBJ databases">
        <title>Draft genome sequence of azole-resistant Aspergillus thermomutatus (Neosartorya pseudofischeri) strain HMR AF 39, isolated from a human nasal aspirate.</title>
        <authorList>
            <person name="Parent-Michaud M."/>
            <person name="Dufresne P.J."/>
            <person name="Fournier E."/>
            <person name="Martineau C."/>
            <person name="Moreira S."/>
            <person name="Perkins V."/>
            <person name="De Repentigny L."/>
            <person name="Dufresne S.F."/>
        </authorList>
    </citation>
    <scope>NUCLEOTIDE SEQUENCE [LARGE SCALE GENOMIC DNA]</scope>
    <source>
        <strain evidence="7">HMR AF 39</strain>
    </source>
</reference>
<keyword evidence="4" id="KW-0539">Nucleus</keyword>
<evidence type="ECO:0000256" key="2">
    <source>
        <dbReference type="ARBA" id="ARBA00023125"/>
    </source>
</evidence>
<dbReference type="InterPro" id="IPR001138">
    <property type="entry name" value="Zn2Cys6_DnaBD"/>
</dbReference>
<protein>
    <recommendedName>
        <fullName evidence="6">Zn(2)-C6 fungal-type domain-containing protein</fullName>
    </recommendedName>
</protein>
<sequence length="498" mass="53437">MAHPYYPSGDEVGLDQQSRHEAHSVSPSIRQDGQQELVERGTSSVSPALEIDGRSRNSTRRRIQVACNRCRKRKIKCSGDIGDGQGCSNCQASGNTNCQFLRVNSSMLQTKVVAGWPYGSPSQRLGVYPHVAQRPGLVSTNSPGVRFGSFSRPSGYDLGTFGPQHSSSRQPFSLDHTANYEDEPTAYNPQSSYMFPSSQQGILADYCGLAWNTKAWNSNVQINKAQSGAAFPTQDAENTITSSSYPFLFSGQGTQSTDVPIVPTMACTPSDGQSADQALPKASGRSQLQMGISSLSATPEAMSGLLLSPEYRYGHHLATRASISSSGRPSMQLGSNGNFGGTLLNQKRKASQSSAQDIMFDYLPITSAGPPSHLGPSTGTALTTFETLDSTDDFQASTEGRSIRSFPRDRGRFVSMMGCGSDIYGYSSSEKSKNRSETGDTGSTATLMNGLPYTRPRHADTHSTIPFDLLATDVLPEYRASAELQRTSVSALSNPGGF</sequence>
<dbReference type="VEuPathDB" id="FungiDB:CDV56_105612"/>
<dbReference type="Proteomes" id="UP000215305">
    <property type="component" value="Unassembled WGS sequence"/>
</dbReference>
<keyword evidence="2" id="KW-0238">DNA-binding</keyword>
<keyword evidence="8" id="KW-1185">Reference proteome</keyword>
<evidence type="ECO:0000256" key="1">
    <source>
        <dbReference type="ARBA" id="ARBA00023015"/>
    </source>
</evidence>
<comment type="caution">
    <text evidence="7">The sequence shown here is derived from an EMBL/GenBank/DDBJ whole genome shotgun (WGS) entry which is preliminary data.</text>
</comment>
<feature type="region of interest" description="Disordered" evidence="5">
    <location>
        <begin position="426"/>
        <end position="447"/>
    </location>
</feature>
<dbReference type="RefSeq" id="XP_026613599.1">
    <property type="nucleotide sequence ID" value="XM_026759231.1"/>
</dbReference>
<dbReference type="PANTHER" id="PTHR46910:SF38">
    <property type="entry name" value="ZN(2)-C6 FUNGAL-TYPE DOMAIN-CONTAINING PROTEIN"/>
    <property type="match status" value="1"/>
</dbReference>
<evidence type="ECO:0000256" key="3">
    <source>
        <dbReference type="ARBA" id="ARBA00023163"/>
    </source>
</evidence>
<dbReference type="GO" id="GO:0000981">
    <property type="term" value="F:DNA-binding transcription factor activity, RNA polymerase II-specific"/>
    <property type="evidence" value="ECO:0007669"/>
    <property type="project" value="InterPro"/>
</dbReference>
<feature type="compositionally biased region" description="Polar residues" evidence="5">
    <location>
        <begin position="25"/>
        <end position="34"/>
    </location>
</feature>
<dbReference type="PANTHER" id="PTHR46910">
    <property type="entry name" value="TRANSCRIPTION FACTOR PDR1"/>
    <property type="match status" value="1"/>
</dbReference>
<dbReference type="AlphaFoldDB" id="A0A397GVB6"/>
<gene>
    <name evidence="7" type="ORF">CDV56_105612</name>
</gene>
<organism evidence="7 8">
    <name type="scientific">Aspergillus thermomutatus</name>
    <name type="common">Neosartorya pseudofischeri</name>
    <dbReference type="NCBI Taxonomy" id="41047"/>
    <lineage>
        <taxon>Eukaryota</taxon>
        <taxon>Fungi</taxon>
        <taxon>Dikarya</taxon>
        <taxon>Ascomycota</taxon>
        <taxon>Pezizomycotina</taxon>
        <taxon>Eurotiomycetes</taxon>
        <taxon>Eurotiomycetidae</taxon>
        <taxon>Eurotiales</taxon>
        <taxon>Aspergillaceae</taxon>
        <taxon>Aspergillus</taxon>
        <taxon>Aspergillus subgen. Fumigati</taxon>
    </lineage>
</organism>
<dbReference type="SMART" id="SM00066">
    <property type="entry name" value="GAL4"/>
    <property type="match status" value="1"/>
</dbReference>
<feature type="domain" description="Zn(2)-C6 fungal-type" evidence="6">
    <location>
        <begin position="66"/>
        <end position="100"/>
    </location>
</feature>
<dbReference type="GeneID" id="38127586"/>
<dbReference type="CDD" id="cd00067">
    <property type="entry name" value="GAL4"/>
    <property type="match status" value="1"/>
</dbReference>
<dbReference type="PROSITE" id="PS50048">
    <property type="entry name" value="ZN2_CY6_FUNGAL_2"/>
    <property type="match status" value="1"/>
</dbReference>
<keyword evidence="3" id="KW-0804">Transcription</keyword>
<proteinExistence type="predicted"/>
<name>A0A397GVB6_ASPTH</name>
<keyword evidence="1" id="KW-0805">Transcription regulation</keyword>
<dbReference type="InterPro" id="IPR036864">
    <property type="entry name" value="Zn2-C6_fun-type_DNA-bd_sf"/>
</dbReference>
<evidence type="ECO:0000313" key="8">
    <source>
        <dbReference type="Proteomes" id="UP000215305"/>
    </source>
</evidence>
<dbReference type="Gene3D" id="4.10.240.10">
    <property type="entry name" value="Zn(2)-C6 fungal-type DNA-binding domain"/>
    <property type="match status" value="1"/>
</dbReference>
<dbReference type="SUPFAM" id="SSF57701">
    <property type="entry name" value="Zn2/Cys6 DNA-binding domain"/>
    <property type="match status" value="1"/>
</dbReference>
<evidence type="ECO:0000259" key="6">
    <source>
        <dbReference type="PROSITE" id="PS50048"/>
    </source>
</evidence>